<evidence type="ECO:0000256" key="2">
    <source>
        <dbReference type="ARBA" id="ARBA00023157"/>
    </source>
</evidence>
<keyword evidence="6" id="KW-0732">Signal</keyword>
<organism evidence="8 9">
    <name type="scientific">Mytilus edulis</name>
    <name type="common">Blue mussel</name>
    <dbReference type="NCBI Taxonomy" id="6550"/>
    <lineage>
        <taxon>Eukaryota</taxon>
        <taxon>Metazoa</taxon>
        <taxon>Spiralia</taxon>
        <taxon>Lophotrochozoa</taxon>
        <taxon>Mollusca</taxon>
        <taxon>Bivalvia</taxon>
        <taxon>Autobranchia</taxon>
        <taxon>Pteriomorphia</taxon>
        <taxon>Mytilida</taxon>
        <taxon>Mytiloidea</taxon>
        <taxon>Mytilidae</taxon>
        <taxon>Mytilinae</taxon>
        <taxon>Mytilus</taxon>
    </lineage>
</organism>
<dbReference type="Pfam" id="PF00431">
    <property type="entry name" value="CUB"/>
    <property type="match status" value="1"/>
</dbReference>
<evidence type="ECO:0000313" key="8">
    <source>
        <dbReference type="EMBL" id="CAG2210239.1"/>
    </source>
</evidence>
<dbReference type="InterPro" id="IPR000859">
    <property type="entry name" value="CUB_dom"/>
</dbReference>
<proteinExistence type="predicted"/>
<keyword evidence="1" id="KW-0677">Repeat</keyword>
<evidence type="ECO:0000256" key="4">
    <source>
        <dbReference type="SAM" id="MobiDB-lite"/>
    </source>
</evidence>
<dbReference type="PANTHER" id="PTHR24251">
    <property type="entry name" value="OVOCHYMASE-RELATED"/>
    <property type="match status" value="1"/>
</dbReference>
<feature type="domain" description="CUB" evidence="7">
    <location>
        <begin position="129"/>
        <end position="240"/>
    </location>
</feature>
<evidence type="ECO:0000256" key="5">
    <source>
        <dbReference type="SAM" id="Phobius"/>
    </source>
</evidence>
<dbReference type="SUPFAM" id="SSF49854">
    <property type="entry name" value="Spermadhesin, CUB domain"/>
    <property type="match status" value="1"/>
</dbReference>
<evidence type="ECO:0000259" key="7">
    <source>
        <dbReference type="PROSITE" id="PS01180"/>
    </source>
</evidence>
<comment type="caution">
    <text evidence="3">Lacks conserved residue(s) required for the propagation of feature annotation.</text>
</comment>
<evidence type="ECO:0000256" key="3">
    <source>
        <dbReference type="PROSITE-ProRule" id="PRU00059"/>
    </source>
</evidence>
<sequence>MNKFHWLILLSICFPKVYSQCSGSTLVIELQMFTKIYIESPNFQFENYTQYDSSYISTFNILKIFKGLDDTGEVWIDTTNNDSPDKTIPGVVSVEGLYVQFSSDDDQTNDGKGFTIDIIESSDMSGRDCSKTSFLETESSPKFITSPNFPIDYQEDTECSWNISSTDNSVIVISVVYMDVEIKSSDSCYDYLLIGDSDQLCAEKEWHDESLYEYNDSVSIKFKSDDQVNKGGFVLSYMMLTKEPKTTENIEEQNTSTQPVSTSFLLTTIISHETSSDSSLSSTQSFNSSLTSTKLTETQTTDNDISSTQTASTSSLSITTSSQIIDAAESSTNLENTSSLFTTITELPSTIDTTDQSTSTKDLTSSLFSTTLKESQSSDIIFLQHRQKAQLCSSPTTIDIVTAETSPISSTIALETTEDIKQPTTSSTAQEVENKSPVSSAATAGIITTAIIGVAGLGVLLAVIAYLMVKNIGAQHDTSTKQTKTNNTRVPDNTTPSWITLINSMKKPGYDPNVAILICACIETNHLTIKMKAFHTSVLIMTVFTTIFAVKEHPISVSDTGEGTACDTDMEVANTCLACSRINRDIAVRITDCCTEPKAYTVCQICTKDPSGCLEDARSISSDEYIDDGSSEETEVDKRYGRMFMGGWSYPGRQDKRYGKMFVGGGYPGRSILFGNRMNKRFGRVFSNGYGYPYRSSTKFGKRFGRLFTSQTGGNKRYGSLFLGKSRW</sequence>
<feature type="chain" id="PRO_5035863662" description="CUB domain-containing protein" evidence="6">
    <location>
        <begin position="20"/>
        <end position="728"/>
    </location>
</feature>
<keyword evidence="5" id="KW-1133">Transmembrane helix</keyword>
<dbReference type="Proteomes" id="UP000683360">
    <property type="component" value="Unassembled WGS sequence"/>
</dbReference>
<dbReference type="OrthoDB" id="6117945at2759"/>
<evidence type="ECO:0000313" key="9">
    <source>
        <dbReference type="Proteomes" id="UP000683360"/>
    </source>
</evidence>
<dbReference type="PROSITE" id="PS01180">
    <property type="entry name" value="CUB"/>
    <property type="match status" value="1"/>
</dbReference>
<dbReference type="EMBL" id="CAJPWZ010001228">
    <property type="protein sequence ID" value="CAG2210239.1"/>
    <property type="molecule type" value="Genomic_DNA"/>
</dbReference>
<keyword evidence="2" id="KW-1015">Disulfide bond</keyword>
<feature type="region of interest" description="Disordered" evidence="4">
    <location>
        <begin position="293"/>
        <end position="312"/>
    </location>
</feature>
<dbReference type="InterPro" id="IPR035914">
    <property type="entry name" value="Sperma_CUB_dom_sf"/>
</dbReference>
<keyword evidence="5" id="KW-0472">Membrane</keyword>
<dbReference type="CDD" id="cd00041">
    <property type="entry name" value="CUB"/>
    <property type="match status" value="1"/>
</dbReference>
<accession>A0A8S3RZQ8</accession>
<comment type="caution">
    <text evidence="8">The sequence shown here is derived from an EMBL/GenBank/DDBJ whole genome shotgun (WGS) entry which is preliminary data.</text>
</comment>
<reference evidence="8" key="1">
    <citation type="submission" date="2021-03" db="EMBL/GenBank/DDBJ databases">
        <authorList>
            <person name="Bekaert M."/>
        </authorList>
    </citation>
    <scope>NUCLEOTIDE SEQUENCE</scope>
</reference>
<evidence type="ECO:0000256" key="1">
    <source>
        <dbReference type="ARBA" id="ARBA00022737"/>
    </source>
</evidence>
<feature type="transmembrane region" description="Helical" evidence="5">
    <location>
        <begin position="444"/>
        <end position="469"/>
    </location>
</feature>
<keyword evidence="9" id="KW-1185">Reference proteome</keyword>
<name>A0A8S3RZQ8_MYTED</name>
<gene>
    <name evidence="8" type="ORF">MEDL_24327</name>
</gene>
<protein>
    <recommendedName>
        <fullName evidence="7">CUB domain-containing protein</fullName>
    </recommendedName>
</protein>
<dbReference type="Gene3D" id="2.60.120.290">
    <property type="entry name" value="Spermadhesin, CUB domain"/>
    <property type="match status" value="1"/>
</dbReference>
<dbReference type="SMART" id="SM00042">
    <property type="entry name" value="CUB"/>
    <property type="match status" value="1"/>
</dbReference>
<evidence type="ECO:0000256" key="6">
    <source>
        <dbReference type="SAM" id="SignalP"/>
    </source>
</evidence>
<keyword evidence="5" id="KW-0812">Transmembrane</keyword>
<feature type="transmembrane region" description="Helical" evidence="5">
    <location>
        <begin position="533"/>
        <end position="550"/>
    </location>
</feature>
<feature type="signal peptide" evidence="6">
    <location>
        <begin position="1"/>
        <end position="19"/>
    </location>
</feature>
<dbReference type="AlphaFoldDB" id="A0A8S3RZQ8"/>